<dbReference type="AlphaFoldDB" id="A0A9N9JEF7"/>
<name>A0A9N9JEF7_9GLOM</name>
<keyword evidence="1" id="KW-0812">Transmembrane</keyword>
<keyword evidence="1" id="KW-1133">Transmembrane helix</keyword>
<dbReference type="Proteomes" id="UP000789342">
    <property type="component" value="Unassembled WGS sequence"/>
</dbReference>
<feature type="transmembrane region" description="Helical" evidence="1">
    <location>
        <begin position="63"/>
        <end position="87"/>
    </location>
</feature>
<protein>
    <submittedName>
        <fullName evidence="2">1761_t:CDS:1</fullName>
    </submittedName>
</protein>
<reference evidence="2" key="1">
    <citation type="submission" date="2021-06" db="EMBL/GenBank/DDBJ databases">
        <authorList>
            <person name="Kallberg Y."/>
            <person name="Tangrot J."/>
            <person name="Rosling A."/>
        </authorList>
    </citation>
    <scope>NUCLEOTIDE SEQUENCE</scope>
    <source>
        <strain evidence="2">CL551</strain>
    </source>
</reference>
<dbReference type="EMBL" id="CAJVPV010049745">
    <property type="protein sequence ID" value="CAG8776641.1"/>
    <property type="molecule type" value="Genomic_DNA"/>
</dbReference>
<evidence type="ECO:0000256" key="1">
    <source>
        <dbReference type="SAM" id="Phobius"/>
    </source>
</evidence>
<evidence type="ECO:0000313" key="2">
    <source>
        <dbReference type="EMBL" id="CAG8776641.1"/>
    </source>
</evidence>
<evidence type="ECO:0000313" key="3">
    <source>
        <dbReference type="Proteomes" id="UP000789342"/>
    </source>
</evidence>
<keyword evidence="1" id="KW-0472">Membrane</keyword>
<accession>A0A9N9JEF7</accession>
<comment type="caution">
    <text evidence="2">The sequence shown here is derived from an EMBL/GenBank/DDBJ whole genome shotgun (WGS) entry which is preliminary data.</text>
</comment>
<feature type="transmembrane region" description="Helical" evidence="1">
    <location>
        <begin position="32"/>
        <end position="51"/>
    </location>
</feature>
<feature type="non-terminal residue" evidence="2">
    <location>
        <position position="1"/>
    </location>
</feature>
<organism evidence="2 3">
    <name type="scientific">Acaulospora morrowiae</name>
    <dbReference type="NCBI Taxonomy" id="94023"/>
    <lineage>
        <taxon>Eukaryota</taxon>
        <taxon>Fungi</taxon>
        <taxon>Fungi incertae sedis</taxon>
        <taxon>Mucoromycota</taxon>
        <taxon>Glomeromycotina</taxon>
        <taxon>Glomeromycetes</taxon>
        <taxon>Diversisporales</taxon>
        <taxon>Acaulosporaceae</taxon>
        <taxon>Acaulospora</taxon>
    </lineage>
</organism>
<gene>
    <name evidence="2" type="ORF">AMORRO_LOCUS16973</name>
</gene>
<keyword evidence="3" id="KW-1185">Reference proteome</keyword>
<proteinExistence type="predicted"/>
<sequence>NLDDAVWFNLDRQDVGTITIEDREFVKVGLDVASLIGSVAISYSVGSLFLFRRCLRRAAGGGGIIIISLSLQYWILECFIIIISSAVDI</sequence>